<dbReference type="SMART" id="SM00642">
    <property type="entry name" value="Aamy"/>
    <property type="match status" value="1"/>
</dbReference>
<dbReference type="CDD" id="cd02856">
    <property type="entry name" value="E_set_GDE_Isoamylase_N"/>
    <property type="match status" value="1"/>
</dbReference>
<dbReference type="CDD" id="cd11326">
    <property type="entry name" value="AmyAc_Glg_debranch"/>
    <property type="match status" value="1"/>
</dbReference>
<dbReference type="InterPro" id="IPR014756">
    <property type="entry name" value="Ig_E-set"/>
</dbReference>
<sequence>MQAWPGSAYPLGATFDGSGTNFALFSEVAERVELCLFDEARNETRIEVTEVDAHVWHCYLPTVQPGQRYGYRVHGPHDPANGQRCNPNKLLLDPYAKATDGEIEWNQALFGYNFGDEDSRNDEDSAPYMTLGVVINPFFDWEGDRRPHVPYNESFIYEAHVKGLTQLHPDIPEEQRGTYAGLAHAAVIDHLSKLGVTAIELMPVHQFVQDSTLLEKGLRNYWGYNTLGFFAPHADYASQPAGGQQVQEFKAMVKAMHSAGIEVILDVVYNHTAEGNHLGPTLSFKGIDNAAYYRLVDDQKQYYMDYTGTGNSLNAGNPHSLQLIMDSLRYWVTEMHVDGFRFDLASALAREFYDVDRLAAFFELVQQDPIVSQVKLIAEPWDVGPGGYQVGNFPPQWTEWNGKYRDTVRDFWRGEPTLGEFASRLSGSSDLYEQSGRRPFASINFVTAHDGFTLRDLVSYNEKHNEANGEDNNDGESHNRSWNHGVEGPTDDIEIMALRARAQRNFLATLLLSQGVPMLLHGDELGRTQNGNNNTYAQDSEISWVHWDKVDRPLVEFTAAVARLRAAHPTFRRKRFFTGNTVRTGDGERLNDIVWLHPEGRPMDDADWNAPEAKVIGMYLNGNGIRGLDATGNPIVDDHFLLYFNASHEDATIVVPPDEYATAWDEVIDTAGAALATEAHAPEAKVTLPARGLLVLRGNVEADEEPDLSVAAALVSQAEPAQGPIPSTPEKATTARSRSTAKSARAGRRSNAPTTP</sequence>
<dbReference type="Gene3D" id="2.60.40.1180">
    <property type="entry name" value="Golgi alpha-mannosidase II"/>
    <property type="match status" value="1"/>
</dbReference>
<dbReference type="InterPro" id="IPR017853">
    <property type="entry name" value="GH"/>
</dbReference>
<gene>
    <name evidence="6" type="ORF">AVDCRST_MAG47-3140</name>
</gene>
<organism evidence="6">
    <name type="scientific">uncultured Nocardioidaceae bacterium</name>
    <dbReference type="NCBI Taxonomy" id="253824"/>
    <lineage>
        <taxon>Bacteria</taxon>
        <taxon>Bacillati</taxon>
        <taxon>Actinomycetota</taxon>
        <taxon>Actinomycetes</taxon>
        <taxon>Propionibacteriales</taxon>
        <taxon>Nocardioidaceae</taxon>
        <taxon>environmental samples</taxon>
    </lineage>
</organism>
<evidence type="ECO:0000256" key="2">
    <source>
        <dbReference type="ARBA" id="ARBA00022801"/>
    </source>
</evidence>
<accession>A0A6J4NRY5</accession>
<evidence type="ECO:0000256" key="1">
    <source>
        <dbReference type="ARBA" id="ARBA00008061"/>
    </source>
</evidence>
<dbReference type="SUPFAM" id="SSF51011">
    <property type="entry name" value="Glycosyl hydrolase domain"/>
    <property type="match status" value="1"/>
</dbReference>
<comment type="similarity">
    <text evidence="1">Belongs to the glycosyl hydrolase 13 family.</text>
</comment>
<dbReference type="Pfam" id="PF00128">
    <property type="entry name" value="Alpha-amylase"/>
    <property type="match status" value="2"/>
</dbReference>
<dbReference type="Gene3D" id="2.60.40.10">
    <property type="entry name" value="Immunoglobulins"/>
    <property type="match status" value="1"/>
</dbReference>
<feature type="region of interest" description="Disordered" evidence="4">
    <location>
        <begin position="713"/>
        <end position="756"/>
    </location>
</feature>
<dbReference type="InterPro" id="IPR044505">
    <property type="entry name" value="GlgX_Isoamylase_N_E_set"/>
</dbReference>
<keyword evidence="2 6" id="KW-0378">Hydrolase</keyword>
<protein>
    <submittedName>
        <fullName evidence="6">GH13_11 / GH13 / GH13_13 / GH13_10 / GH13_ 37 / CBM48 / GH13_36 / GH13_14</fullName>
        <ecNumber evidence="6">3.2.1.196</ecNumber>
    </submittedName>
</protein>
<dbReference type="Gene3D" id="3.20.20.80">
    <property type="entry name" value="Glycosidases"/>
    <property type="match status" value="1"/>
</dbReference>
<dbReference type="NCBIfam" id="TIGR02100">
    <property type="entry name" value="glgX_debranch"/>
    <property type="match status" value="1"/>
</dbReference>
<dbReference type="InterPro" id="IPR004193">
    <property type="entry name" value="Glyco_hydro_13_N"/>
</dbReference>
<dbReference type="EC" id="3.2.1.196" evidence="6"/>
<keyword evidence="3 6" id="KW-0326">Glycosidase</keyword>
<feature type="region of interest" description="Disordered" evidence="4">
    <location>
        <begin position="464"/>
        <end position="486"/>
    </location>
</feature>
<feature type="compositionally biased region" description="Low complexity" evidence="4">
    <location>
        <begin position="731"/>
        <end position="744"/>
    </location>
</feature>
<dbReference type="Pfam" id="PF02922">
    <property type="entry name" value="CBM_48"/>
    <property type="match status" value="1"/>
</dbReference>
<evidence type="ECO:0000256" key="4">
    <source>
        <dbReference type="SAM" id="MobiDB-lite"/>
    </source>
</evidence>
<dbReference type="SUPFAM" id="SSF81296">
    <property type="entry name" value="E set domains"/>
    <property type="match status" value="1"/>
</dbReference>
<evidence type="ECO:0000313" key="6">
    <source>
        <dbReference type="EMBL" id="CAA9396063.1"/>
    </source>
</evidence>
<feature type="domain" description="Glycosyl hydrolase family 13 catalytic" evidence="5">
    <location>
        <begin position="166"/>
        <end position="565"/>
    </location>
</feature>
<dbReference type="GO" id="GO:0005980">
    <property type="term" value="P:glycogen catabolic process"/>
    <property type="evidence" value="ECO:0007669"/>
    <property type="project" value="InterPro"/>
</dbReference>
<dbReference type="AlphaFoldDB" id="A0A6J4NRY5"/>
<name>A0A6J4NRY5_9ACTN</name>
<dbReference type="InterPro" id="IPR013780">
    <property type="entry name" value="Glyco_hydro_b"/>
</dbReference>
<dbReference type="GO" id="GO:0004135">
    <property type="term" value="F:amylo-alpha-1,6-glucosidase activity"/>
    <property type="evidence" value="ECO:0007669"/>
    <property type="project" value="InterPro"/>
</dbReference>
<proteinExistence type="inferred from homology"/>
<dbReference type="InterPro" id="IPR006047">
    <property type="entry name" value="GH13_cat_dom"/>
</dbReference>
<dbReference type="SUPFAM" id="SSF51445">
    <property type="entry name" value="(Trans)glycosidases"/>
    <property type="match status" value="1"/>
</dbReference>
<dbReference type="GO" id="GO:0120549">
    <property type="term" value="F:limit dextrin alpha-1,6-maltotetraose-hydrolase activity"/>
    <property type="evidence" value="ECO:0007669"/>
    <property type="project" value="UniProtKB-EC"/>
</dbReference>
<dbReference type="InterPro" id="IPR011837">
    <property type="entry name" value="Glycogen_debranch_GlgX"/>
</dbReference>
<dbReference type="InterPro" id="IPR013783">
    <property type="entry name" value="Ig-like_fold"/>
</dbReference>
<evidence type="ECO:0000256" key="3">
    <source>
        <dbReference type="ARBA" id="ARBA00023295"/>
    </source>
</evidence>
<dbReference type="EMBL" id="CADCUK010000206">
    <property type="protein sequence ID" value="CAA9396063.1"/>
    <property type="molecule type" value="Genomic_DNA"/>
</dbReference>
<dbReference type="PANTHER" id="PTHR43002">
    <property type="entry name" value="GLYCOGEN DEBRANCHING ENZYME"/>
    <property type="match status" value="1"/>
</dbReference>
<reference evidence="6" key="1">
    <citation type="submission" date="2020-02" db="EMBL/GenBank/DDBJ databases">
        <authorList>
            <person name="Meier V. D."/>
        </authorList>
    </citation>
    <scope>NUCLEOTIDE SEQUENCE</scope>
    <source>
        <strain evidence="6">AVDCRST_MAG47</strain>
    </source>
</reference>
<evidence type="ECO:0000259" key="5">
    <source>
        <dbReference type="SMART" id="SM00642"/>
    </source>
</evidence>